<comment type="caution">
    <text evidence="2">The sequence shown here is derived from an EMBL/GenBank/DDBJ whole genome shotgun (WGS) entry which is preliminary data.</text>
</comment>
<dbReference type="EMBL" id="CAJVPP010012328">
    <property type="protein sequence ID" value="CAG8717356.1"/>
    <property type="molecule type" value="Genomic_DNA"/>
</dbReference>
<protein>
    <submittedName>
        <fullName evidence="2">12269_t:CDS:1</fullName>
    </submittedName>
</protein>
<evidence type="ECO:0000256" key="1">
    <source>
        <dbReference type="SAM" id="MobiDB-lite"/>
    </source>
</evidence>
<dbReference type="Proteomes" id="UP000789375">
    <property type="component" value="Unassembled WGS sequence"/>
</dbReference>
<name>A0A9N9I2E5_FUNMO</name>
<feature type="non-terminal residue" evidence="2">
    <location>
        <position position="53"/>
    </location>
</feature>
<proteinExistence type="predicted"/>
<gene>
    <name evidence="2" type="ORF">FMOSSE_LOCUS14734</name>
</gene>
<dbReference type="AlphaFoldDB" id="A0A9N9I2E5"/>
<organism evidence="2 3">
    <name type="scientific">Funneliformis mosseae</name>
    <name type="common">Endomycorrhizal fungus</name>
    <name type="synonym">Glomus mosseae</name>
    <dbReference type="NCBI Taxonomy" id="27381"/>
    <lineage>
        <taxon>Eukaryota</taxon>
        <taxon>Fungi</taxon>
        <taxon>Fungi incertae sedis</taxon>
        <taxon>Mucoromycota</taxon>
        <taxon>Glomeromycotina</taxon>
        <taxon>Glomeromycetes</taxon>
        <taxon>Glomerales</taxon>
        <taxon>Glomeraceae</taxon>
        <taxon>Funneliformis</taxon>
    </lineage>
</organism>
<evidence type="ECO:0000313" key="2">
    <source>
        <dbReference type="EMBL" id="CAG8717356.1"/>
    </source>
</evidence>
<accession>A0A9N9I2E5</accession>
<sequence>PKSKKVMSKKKLKKLPNRIFTLKQKTFNYYKKDSKEAKVEKSDVKKETKKATK</sequence>
<keyword evidence="3" id="KW-1185">Reference proteome</keyword>
<reference evidence="2" key="1">
    <citation type="submission" date="2021-06" db="EMBL/GenBank/DDBJ databases">
        <authorList>
            <person name="Kallberg Y."/>
            <person name="Tangrot J."/>
            <person name="Rosling A."/>
        </authorList>
    </citation>
    <scope>NUCLEOTIDE SEQUENCE</scope>
    <source>
        <strain evidence="2">87-6 pot B 2015</strain>
    </source>
</reference>
<evidence type="ECO:0000313" key="3">
    <source>
        <dbReference type="Proteomes" id="UP000789375"/>
    </source>
</evidence>
<feature type="region of interest" description="Disordered" evidence="1">
    <location>
        <begin position="32"/>
        <end position="53"/>
    </location>
</feature>